<keyword evidence="6" id="KW-1185">Reference proteome</keyword>
<feature type="compositionally biased region" description="Polar residues" evidence="3">
    <location>
        <begin position="1"/>
        <end position="12"/>
    </location>
</feature>
<dbReference type="PANTHER" id="PTHR13495:SF0">
    <property type="entry name" value="PSME3-INTERACTING PROTEIN"/>
    <property type="match status" value="1"/>
</dbReference>
<dbReference type="PhylomeDB" id="B8LUV9"/>
<evidence type="ECO:0000256" key="3">
    <source>
        <dbReference type="SAM" id="MobiDB-lite"/>
    </source>
</evidence>
<dbReference type="GO" id="GO:0005634">
    <property type="term" value="C:nucleus"/>
    <property type="evidence" value="ECO:0007669"/>
    <property type="project" value="UniProtKB-SubCell"/>
</dbReference>
<gene>
    <name evidence="5" type="ORF">TSTA_074310</name>
</gene>
<evidence type="ECO:0000259" key="4">
    <source>
        <dbReference type="Pfam" id="PF10187"/>
    </source>
</evidence>
<feature type="compositionally biased region" description="Low complexity" evidence="3">
    <location>
        <begin position="210"/>
        <end position="219"/>
    </location>
</feature>
<dbReference type="AlphaFoldDB" id="B8LUV9"/>
<comment type="subcellular location">
    <subcellularLocation>
        <location evidence="1">Nucleus</location>
    </subcellularLocation>
</comment>
<dbReference type="InterPro" id="IPR039845">
    <property type="entry name" value="FAM192A"/>
</dbReference>
<dbReference type="InterPro" id="IPR019331">
    <property type="entry name" value="FAM192A/Fyv6_N"/>
</dbReference>
<feature type="compositionally biased region" description="Polar residues" evidence="3">
    <location>
        <begin position="182"/>
        <end position="193"/>
    </location>
</feature>
<evidence type="ECO:0000313" key="5">
    <source>
        <dbReference type="EMBL" id="EED24051.1"/>
    </source>
</evidence>
<dbReference type="OrthoDB" id="75807at2759"/>
<feature type="compositionally biased region" description="Basic and acidic residues" evidence="3">
    <location>
        <begin position="37"/>
        <end position="61"/>
    </location>
</feature>
<proteinExistence type="predicted"/>
<organism evidence="5 6">
    <name type="scientific">Talaromyces stipitatus (strain ATCC 10500 / CBS 375.48 / QM 6759 / NRRL 1006)</name>
    <name type="common">Penicillium stipitatum</name>
    <dbReference type="NCBI Taxonomy" id="441959"/>
    <lineage>
        <taxon>Eukaryota</taxon>
        <taxon>Fungi</taxon>
        <taxon>Dikarya</taxon>
        <taxon>Ascomycota</taxon>
        <taxon>Pezizomycotina</taxon>
        <taxon>Eurotiomycetes</taxon>
        <taxon>Eurotiomycetidae</taxon>
        <taxon>Eurotiales</taxon>
        <taxon>Trichocomaceae</taxon>
        <taxon>Talaromyces</taxon>
        <taxon>Talaromyces sect. Talaromyces</taxon>
    </lineage>
</organism>
<dbReference type="RefSeq" id="XP_002341438.1">
    <property type="nucleotide sequence ID" value="XM_002341397.1"/>
</dbReference>
<accession>B8LUV9</accession>
<feature type="compositionally biased region" description="Basic and acidic residues" evidence="3">
    <location>
        <begin position="127"/>
        <end position="137"/>
    </location>
</feature>
<feature type="domain" description="FAM192A/Fyv6 N-terminal" evidence="4">
    <location>
        <begin position="23"/>
        <end position="126"/>
    </location>
</feature>
<dbReference type="InParanoid" id="B8LUV9"/>
<dbReference type="Proteomes" id="UP000001745">
    <property type="component" value="Unassembled WGS sequence"/>
</dbReference>
<dbReference type="VEuPathDB" id="FungiDB:TSTA_074310"/>
<evidence type="ECO:0000313" key="6">
    <source>
        <dbReference type="Proteomes" id="UP000001745"/>
    </source>
</evidence>
<name>B8LUV9_TALSN</name>
<evidence type="ECO:0000256" key="1">
    <source>
        <dbReference type="ARBA" id="ARBA00004123"/>
    </source>
</evidence>
<feature type="compositionally biased region" description="Polar residues" evidence="3">
    <location>
        <begin position="142"/>
        <end position="151"/>
    </location>
</feature>
<dbReference type="PANTHER" id="PTHR13495">
    <property type="entry name" value="NEFA-INTERACTING NUCLEAR PROTEIN NIP30"/>
    <property type="match status" value="1"/>
</dbReference>
<feature type="region of interest" description="Disordered" evidence="3">
    <location>
        <begin position="125"/>
        <end position="268"/>
    </location>
</feature>
<dbReference type="eggNOG" id="KOG4036">
    <property type="taxonomic scope" value="Eukaryota"/>
</dbReference>
<dbReference type="HOGENOM" id="CLU_067596_0_1_1"/>
<feature type="compositionally biased region" description="Basic and acidic residues" evidence="3">
    <location>
        <begin position="222"/>
        <end position="233"/>
    </location>
</feature>
<dbReference type="STRING" id="441959.B8LUV9"/>
<dbReference type="EMBL" id="EQ962652">
    <property type="protein sequence ID" value="EED24051.1"/>
    <property type="molecule type" value="Genomic_DNA"/>
</dbReference>
<sequence length="268" mass="29710">MQASGVPSSSLNIERAPFMSSGFVSGGTIDEPNERDDEWRRTQQELEEERRRKAELGKQNDGKSLYEILQQNKMAKQEAFEESIRLKNQFRALDEDEVEFLDSLLESTRAQEAAVKKETAEQLAEYQRQREEAERALIEAGGQNSSGSATKPTGDEEQWVVAGRKRKRNRKDFLVPPKIRKSSFTADDASTVSDQKEKPATTIYKDVAKDSTPSASSKSAPKRIETVSDESPKGRATNTASSKDSTQHKVATGPSLGLVAYDSDEDSG</sequence>
<feature type="region of interest" description="Disordered" evidence="3">
    <location>
        <begin position="1"/>
        <end position="64"/>
    </location>
</feature>
<reference evidence="6" key="1">
    <citation type="journal article" date="2015" name="Genome Announc.">
        <title>Genome sequence of the AIDS-associated pathogen Penicillium marneffei (ATCC18224) and its near taxonomic relative Talaromyces stipitatus (ATCC10500).</title>
        <authorList>
            <person name="Nierman W.C."/>
            <person name="Fedorova-Abrams N.D."/>
            <person name="Andrianopoulos A."/>
        </authorList>
    </citation>
    <scope>NUCLEOTIDE SEQUENCE [LARGE SCALE GENOMIC DNA]</scope>
    <source>
        <strain evidence="6">ATCC 10500 / CBS 375.48 / QM 6759 / NRRL 1006</strain>
    </source>
</reference>
<protein>
    <recommendedName>
        <fullName evidence="4">FAM192A/Fyv6 N-terminal domain-containing protein</fullName>
    </recommendedName>
</protein>
<evidence type="ECO:0000256" key="2">
    <source>
        <dbReference type="ARBA" id="ARBA00023242"/>
    </source>
</evidence>
<dbReference type="GeneID" id="8108497"/>
<keyword evidence="2" id="KW-0539">Nucleus</keyword>
<dbReference type="OMA" id="RYKLHVA"/>
<dbReference type="Pfam" id="PF10187">
    <property type="entry name" value="FAM192A_Fyv6_N"/>
    <property type="match status" value="1"/>
</dbReference>